<dbReference type="GO" id="GO:0003779">
    <property type="term" value="F:actin binding"/>
    <property type="evidence" value="ECO:0007669"/>
    <property type="project" value="TreeGrafter"/>
</dbReference>
<keyword evidence="7" id="KW-1185">Reference proteome</keyword>
<comment type="caution">
    <text evidence="6">The sequence shown here is derived from an EMBL/GenBank/DDBJ whole genome shotgun (WGS) entry which is preliminary data.</text>
</comment>
<comment type="similarity">
    <text evidence="4">Belongs to the synaptopodin family.</text>
</comment>
<feature type="compositionally biased region" description="Pro residues" evidence="5">
    <location>
        <begin position="257"/>
        <end position="273"/>
    </location>
</feature>
<proteinExistence type="inferred from homology"/>
<evidence type="ECO:0000256" key="4">
    <source>
        <dbReference type="ARBA" id="ARBA00038161"/>
    </source>
</evidence>
<organism evidence="6 7">
    <name type="scientific">Acanthoscelides obtectus</name>
    <name type="common">Bean weevil</name>
    <name type="synonym">Bruchus obtectus</name>
    <dbReference type="NCBI Taxonomy" id="200917"/>
    <lineage>
        <taxon>Eukaryota</taxon>
        <taxon>Metazoa</taxon>
        <taxon>Ecdysozoa</taxon>
        <taxon>Arthropoda</taxon>
        <taxon>Hexapoda</taxon>
        <taxon>Insecta</taxon>
        <taxon>Pterygota</taxon>
        <taxon>Neoptera</taxon>
        <taxon>Endopterygota</taxon>
        <taxon>Coleoptera</taxon>
        <taxon>Polyphaga</taxon>
        <taxon>Cucujiformia</taxon>
        <taxon>Chrysomeloidea</taxon>
        <taxon>Chrysomelidae</taxon>
        <taxon>Bruchinae</taxon>
        <taxon>Bruchini</taxon>
        <taxon>Acanthoscelides</taxon>
    </lineage>
</organism>
<dbReference type="GO" id="GO:0030018">
    <property type="term" value="C:Z disc"/>
    <property type="evidence" value="ECO:0007669"/>
    <property type="project" value="TreeGrafter"/>
</dbReference>
<evidence type="ECO:0000313" key="7">
    <source>
        <dbReference type="Proteomes" id="UP001152888"/>
    </source>
</evidence>
<dbReference type="EMBL" id="CAKOFQ010006745">
    <property type="protein sequence ID" value="CAH1967640.1"/>
    <property type="molecule type" value="Genomic_DNA"/>
</dbReference>
<evidence type="ECO:0000256" key="1">
    <source>
        <dbReference type="ARBA" id="ARBA00004496"/>
    </source>
</evidence>
<keyword evidence="3" id="KW-0597">Phosphoprotein</keyword>
<dbReference type="AlphaFoldDB" id="A0A9P0K8P1"/>
<feature type="region of interest" description="Disordered" evidence="5">
    <location>
        <begin position="240"/>
        <end position="273"/>
    </location>
</feature>
<sequence length="379" mass="42168">MSSSTSEQQYSSSFSETKSYYTTSKNWPPDKYGGSGDSVADSIESSRGFKPSDVNDPHKREFLTSLTQKVFKVGVDENTPPSKPIDLEKIFTPAEGEQIKPKKNKKLFASSAFYEKGFHPTVEDQVELAKRISQSLSDISNKSSKGQSMFVNRKKRSVKWVHEGEGKAEAKESETRCSDSKKDILHLVRNPCGQLLDINVARRQGHNFEPALSPQVCQKIVEDLNAPKGKGAELFAKRRKRSEKWVVGNDNSEKAPTPAPVTPQPEPKLSPLPPISPQLDDLRPRLKMVKSPWEAVLETGSVNSAFQEEPTWHTSSLYSSPSPQPYSNGYGSTGPIGSVQSSSLKNLDFKNFNTTPKTWGEAKTIYKTINNKYLSYSDL</sequence>
<dbReference type="PANTHER" id="PTHR24217:SF0">
    <property type="entry name" value="PDZ DOMAIN-CONTAINING PROTEIN"/>
    <property type="match status" value="1"/>
</dbReference>
<feature type="region of interest" description="Disordered" evidence="5">
    <location>
        <begin position="21"/>
        <end position="59"/>
    </location>
</feature>
<name>A0A9P0K8P1_ACAOB</name>
<dbReference type="InterPro" id="IPR051976">
    <property type="entry name" value="Synaptopodin_domain"/>
</dbReference>
<accession>A0A9P0K8P1</accession>
<evidence type="ECO:0000256" key="5">
    <source>
        <dbReference type="SAM" id="MobiDB-lite"/>
    </source>
</evidence>
<evidence type="ECO:0000313" key="6">
    <source>
        <dbReference type="EMBL" id="CAH1967640.1"/>
    </source>
</evidence>
<evidence type="ECO:0000256" key="3">
    <source>
        <dbReference type="ARBA" id="ARBA00022553"/>
    </source>
</evidence>
<dbReference type="OrthoDB" id="300641at2759"/>
<dbReference type="GO" id="GO:0015629">
    <property type="term" value="C:actin cytoskeleton"/>
    <property type="evidence" value="ECO:0007669"/>
    <property type="project" value="TreeGrafter"/>
</dbReference>
<dbReference type="GO" id="GO:0005634">
    <property type="term" value="C:nucleus"/>
    <property type="evidence" value="ECO:0007669"/>
    <property type="project" value="TreeGrafter"/>
</dbReference>
<reference evidence="6" key="1">
    <citation type="submission" date="2022-03" db="EMBL/GenBank/DDBJ databases">
        <authorList>
            <person name="Sayadi A."/>
        </authorList>
    </citation>
    <scope>NUCLEOTIDE SEQUENCE</scope>
</reference>
<keyword evidence="2" id="KW-0963">Cytoplasm</keyword>
<dbReference type="Proteomes" id="UP001152888">
    <property type="component" value="Unassembled WGS sequence"/>
</dbReference>
<dbReference type="GO" id="GO:0032233">
    <property type="term" value="P:positive regulation of actin filament bundle assembly"/>
    <property type="evidence" value="ECO:0007669"/>
    <property type="project" value="TreeGrafter"/>
</dbReference>
<evidence type="ECO:0000256" key="2">
    <source>
        <dbReference type="ARBA" id="ARBA00022490"/>
    </source>
</evidence>
<gene>
    <name evidence="6" type="ORF">ACAOBT_LOCUS7483</name>
</gene>
<protein>
    <submittedName>
        <fullName evidence="6">Uncharacterized protein</fullName>
    </submittedName>
</protein>
<comment type="subcellular location">
    <subcellularLocation>
        <location evidence="1">Cytoplasm</location>
    </subcellularLocation>
</comment>
<dbReference type="PANTHER" id="PTHR24217">
    <property type="entry name" value="PUTATIVE-RELATED"/>
    <property type="match status" value="1"/>
</dbReference>